<dbReference type="AlphaFoldDB" id="D8LDF2"/>
<keyword evidence="1" id="KW-0472">Membrane</keyword>
<feature type="transmembrane region" description="Helical" evidence="1">
    <location>
        <begin position="76"/>
        <end position="94"/>
    </location>
</feature>
<organism evidence="2 3">
    <name type="scientific">Ectocarpus siliculosus</name>
    <name type="common">Brown alga</name>
    <name type="synonym">Conferva siliculosa</name>
    <dbReference type="NCBI Taxonomy" id="2880"/>
    <lineage>
        <taxon>Eukaryota</taxon>
        <taxon>Sar</taxon>
        <taxon>Stramenopiles</taxon>
        <taxon>Ochrophyta</taxon>
        <taxon>PX clade</taxon>
        <taxon>Phaeophyceae</taxon>
        <taxon>Ectocarpales</taxon>
        <taxon>Ectocarpaceae</taxon>
        <taxon>Ectocarpus</taxon>
    </lineage>
</organism>
<dbReference type="OrthoDB" id="413369at2759"/>
<evidence type="ECO:0000313" key="2">
    <source>
        <dbReference type="EMBL" id="CBN74017.1"/>
    </source>
</evidence>
<reference evidence="2 3" key="1">
    <citation type="journal article" date="2010" name="Nature">
        <title>The Ectocarpus genome and the independent evolution of multicellularity in brown algae.</title>
        <authorList>
            <person name="Cock J.M."/>
            <person name="Sterck L."/>
            <person name="Rouze P."/>
            <person name="Scornet D."/>
            <person name="Allen A.E."/>
            <person name="Amoutzias G."/>
            <person name="Anthouard V."/>
            <person name="Artiguenave F."/>
            <person name="Aury J.M."/>
            <person name="Badger J.H."/>
            <person name="Beszteri B."/>
            <person name="Billiau K."/>
            <person name="Bonnet E."/>
            <person name="Bothwell J.H."/>
            <person name="Bowler C."/>
            <person name="Boyen C."/>
            <person name="Brownlee C."/>
            <person name="Carrano C.J."/>
            <person name="Charrier B."/>
            <person name="Cho G.Y."/>
            <person name="Coelho S.M."/>
            <person name="Collen J."/>
            <person name="Corre E."/>
            <person name="Da Silva C."/>
            <person name="Delage L."/>
            <person name="Delaroque N."/>
            <person name="Dittami S.M."/>
            <person name="Doulbeau S."/>
            <person name="Elias M."/>
            <person name="Farnham G."/>
            <person name="Gachon C.M."/>
            <person name="Gschloessl B."/>
            <person name="Heesch S."/>
            <person name="Jabbari K."/>
            <person name="Jubin C."/>
            <person name="Kawai H."/>
            <person name="Kimura K."/>
            <person name="Kloareg B."/>
            <person name="Kupper F.C."/>
            <person name="Lang D."/>
            <person name="Le Bail A."/>
            <person name="Leblanc C."/>
            <person name="Lerouge P."/>
            <person name="Lohr M."/>
            <person name="Lopez P.J."/>
            <person name="Martens C."/>
            <person name="Maumus F."/>
            <person name="Michel G."/>
            <person name="Miranda-Saavedra D."/>
            <person name="Morales J."/>
            <person name="Moreau H."/>
            <person name="Motomura T."/>
            <person name="Nagasato C."/>
            <person name="Napoli C.A."/>
            <person name="Nelson D.R."/>
            <person name="Nyvall-Collen P."/>
            <person name="Peters A.F."/>
            <person name="Pommier C."/>
            <person name="Potin P."/>
            <person name="Poulain J."/>
            <person name="Quesneville H."/>
            <person name="Read B."/>
            <person name="Rensing S.A."/>
            <person name="Ritter A."/>
            <person name="Rousvoal S."/>
            <person name="Samanta M."/>
            <person name="Samson G."/>
            <person name="Schroeder D.C."/>
            <person name="Segurens B."/>
            <person name="Strittmatter M."/>
            <person name="Tonon T."/>
            <person name="Tregear J.W."/>
            <person name="Valentin K."/>
            <person name="von Dassow P."/>
            <person name="Yamagishi T."/>
            <person name="Van de Peer Y."/>
            <person name="Wincker P."/>
        </authorList>
    </citation>
    <scope>NUCLEOTIDE SEQUENCE [LARGE SCALE GENOMIC DNA]</scope>
    <source>
        <strain evidence="3">Ec32 / CCAP1310/4</strain>
    </source>
</reference>
<feature type="transmembrane region" description="Helical" evidence="1">
    <location>
        <begin position="42"/>
        <end position="64"/>
    </location>
</feature>
<sequence>MVYNPPVERGEDGEPIKDGGVALTHPVNPMRRGAYVEQATRATGWAVMYILGWLLMRLSCYAGLPGDCNLPDEPLEVLTVLLVLLVFSLAQAWFCEIMEERRFRDLASKVYFPLLMVGAALALSGLSRAESLRNSLQEERRDLTTFQVAIFIILLILTVVVLLLHFAEAWKVLPGAHLISGVGVPRVEVREDLLSIYVASRMLILAYFILYAAFSVARDDGWGYQLYLLAWVLSLFAQFKSFISVFWLAVTTGVFLQGIGNQSSSNERNDAAE</sequence>
<feature type="transmembrane region" description="Helical" evidence="1">
    <location>
        <begin position="226"/>
        <end position="256"/>
    </location>
</feature>
<accession>D8LDF2</accession>
<name>D8LDF2_ECTSI</name>
<protein>
    <submittedName>
        <fullName evidence="2">Uncharacterized protein</fullName>
    </submittedName>
</protein>
<feature type="transmembrane region" description="Helical" evidence="1">
    <location>
        <begin position="106"/>
        <end position="126"/>
    </location>
</feature>
<keyword evidence="3" id="KW-1185">Reference proteome</keyword>
<evidence type="ECO:0000313" key="3">
    <source>
        <dbReference type="Proteomes" id="UP000002630"/>
    </source>
</evidence>
<dbReference type="EMBL" id="FN647877">
    <property type="protein sequence ID" value="CBN74017.1"/>
    <property type="molecule type" value="Genomic_DNA"/>
</dbReference>
<feature type="transmembrane region" description="Helical" evidence="1">
    <location>
        <begin position="146"/>
        <end position="167"/>
    </location>
</feature>
<dbReference type="Proteomes" id="UP000002630">
    <property type="component" value="Linkage Group LG10"/>
</dbReference>
<evidence type="ECO:0000256" key="1">
    <source>
        <dbReference type="SAM" id="Phobius"/>
    </source>
</evidence>
<keyword evidence="1" id="KW-1133">Transmembrane helix</keyword>
<keyword evidence="1" id="KW-0812">Transmembrane</keyword>
<feature type="transmembrane region" description="Helical" evidence="1">
    <location>
        <begin position="194"/>
        <end position="214"/>
    </location>
</feature>
<dbReference type="EMBL" id="FN649735">
    <property type="protein sequence ID" value="CBN74017.1"/>
    <property type="molecule type" value="Genomic_DNA"/>
</dbReference>
<dbReference type="InParanoid" id="D8LDF2"/>
<gene>
    <name evidence="2" type="ORF">Esi_0012_0029</name>
</gene>
<proteinExistence type="predicted"/>